<accession>X0RU09</accession>
<proteinExistence type="predicted"/>
<organism evidence="1">
    <name type="scientific">marine sediment metagenome</name>
    <dbReference type="NCBI Taxonomy" id="412755"/>
    <lineage>
        <taxon>unclassified sequences</taxon>
        <taxon>metagenomes</taxon>
        <taxon>ecological metagenomes</taxon>
    </lineage>
</organism>
<dbReference type="EMBL" id="BARS01007509">
    <property type="protein sequence ID" value="GAF67242.1"/>
    <property type="molecule type" value="Genomic_DNA"/>
</dbReference>
<comment type="caution">
    <text evidence="1">The sequence shown here is derived from an EMBL/GenBank/DDBJ whole genome shotgun (WGS) entry which is preliminary data.</text>
</comment>
<gene>
    <name evidence="1" type="ORF">S01H1_14436</name>
</gene>
<sequence>MSETKKEKCIECGKETIANKIGKSGSYYDEKKVLCYNCFNVAIGKELM</sequence>
<dbReference type="AlphaFoldDB" id="X0RU09"/>
<evidence type="ECO:0000313" key="1">
    <source>
        <dbReference type="EMBL" id="GAF67242.1"/>
    </source>
</evidence>
<name>X0RU09_9ZZZZ</name>
<protein>
    <submittedName>
        <fullName evidence="1">Uncharacterized protein</fullName>
    </submittedName>
</protein>
<reference evidence="1" key="1">
    <citation type="journal article" date="2014" name="Front. Microbiol.">
        <title>High frequency of phylogenetically diverse reductive dehalogenase-homologous genes in deep subseafloor sedimentary metagenomes.</title>
        <authorList>
            <person name="Kawai M."/>
            <person name="Futagami T."/>
            <person name="Toyoda A."/>
            <person name="Takaki Y."/>
            <person name="Nishi S."/>
            <person name="Hori S."/>
            <person name="Arai W."/>
            <person name="Tsubouchi T."/>
            <person name="Morono Y."/>
            <person name="Uchiyama I."/>
            <person name="Ito T."/>
            <person name="Fujiyama A."/>
            <person name="Inagaki F."/>
            <person name="Takami H."/>
        </authorList>
    </citation>
    <scope>NUCLEOTIDE SEQUENCE</scope>
    <source>
        <strain evidence="1">Expedition CK06-06</strain>
    </source>
</reference>